<evidence type="ECO:0008006" key="4">
    <source>
        <dbReference type="Google" id="ProtNLM"/>
    </source>
</evidence>
<keyword evidence="1" id="KW-0732">Signal</keyword>
<name>M2LE65_BAUPA</name>
<dbReference type="Proteomes" id="UP000011761">
    <property type="component" value="Unassembled WGS sequence"/>
</dbReference>
<keyword evidence="3" id="KW-1185">Reference proteome</keyword>
<evidence type="ECO:0000256" key="1">
    <source>
        <dbReference type="SAM" id="SignalP"/>
    </source>
</evidence>
<dbReference type="AlphaFoldDB" id="M2LE65"/>
<accession>M2LE65</accession>
<organism evidence="2 3">
    <name type="scientific">Baudoinia panamericana (strain UAMH 10762)</name>
    <name type="common">Angels' share fungus</name>
    <name type="synonym">Baudoinia compniacensis (strain UAMH 10762)</name>
    <dbReference type="NCBI Taxonomy" id="717646"/>
    <lineage>
        <taxon>Eukaryota</taxon>
        <taxon>Fungi</taxon>
        <taxon>Dikarya</taxon>
        <taxon>Ascomycota</taxon>
        <taxon>Pezizomycotina</taxon>
        <taxon>Dothideomycetes</taxon>
        <taxon>Dothideomycetidae</taxon>
        <taxon>Mycosphaerellales</taxon>
        <taxon>Teratosphaeriaceae</taxon>
        <taxon>Baudoinia</taxon>
    </lineage>
</organism>
<proteinExistence type="predicted"/>
<dbReference type="KEGG" id="bcom:BAUCODRAFT_283952"/>
<feature type="chain" id="PRO_5004021396" description="Secreted protein" evidence="1">
    <location>
        <begin position="17"/>
        <end position="77"/>
    </location>
</feature>
<dbReference type="RefSeq" id="XP_007680688.1">
    <property type="nucleotide sequence ID" value="XM_007682498.1"/>
</dbReference>
<dbReference type="EMBL" id="KB445562">
    <property type="protein sequence ID" value="EMC92272.1"/>
    <property type="molecule type" value="Genomic_DNA"/>
</dbReference>
<reference evidence="2 3" key="1">
    <citation type="journal article" date="2012" name="PLoS Pathog.">
        <title>Diverse lifestyles and strategies of plant pathogenesis encoded in the genomes of eighteen Dothideomycetes fungi.</title>
        <authorList>
            <person name="Ohm R.A."/>
            <person name="Feau N."/>
            <person name="Henrissat B."/>
            <person name="Schoch C.L."/>
            <person name="Horwitz B.A."/>
            <person name="Barry K.W."/>
            <person name="Condon B.J."/>
            <person name="Copeland A.C."/>
            <person name="Dhillon B."/>
            <person name="Glaser F."/>
            <person name="Hesse C.N."/>
            <person name="Kosti I."/>
            <person name="LaButti K."/>
            <person name="Lindquist E.A."/>
            <person name="Lucas S."/>
            <person name="Salamov A.A."/>
            <person name="Bradshaw R.E."/>
            <person name="Ciuffetti L."/>
            <person name="Hamelin R.C."/>
            <person name="Kema G.H.J."/>
            <person name="Lawrence C."/>
            <person name="Scott J.A."/>
            <person name="Spatafora J.W."/>
            <person name="Turgeon B.G."/>
            <person name="de Wit P.J.G.M."/>
            <person name="Zhong S."/>
            <person name="Goodwin S.B."/>
            <person name="Grigoriev I.V."/>
        </authorList>
    </citation>
    <scope>NUCLEOTIDE SEQUENCE [LARGE SCALE GENOMIC DNA]</scope>
    <source>
        <strain evidence="2 3">UAMH 10762</strain>
    </source>
</reference>
<protein>
    <recommendedName>
        <fullName evidence="4">Secreted protein</fullName>
    </recommendedName>
</protein>
<evidence type="ECO:0000313" key="2">
    <source>
        <dbReference type="EMBL" id="EMC92272.1"/>
    </source>
</evidence>
<feature type="signal peptide" evidence="1">
    <location>
        <begin position="1"/>
        <end position="16"/>
    </location>
</feature>
<evidence type="ECO:0000313" key="3">
    <source>
        <dbReference type="Proteomes" id="UP000011761"/>
    </source>
</evidence>
<gene>
    <name evidence="2" type="ORF">BAUCODRAFT_283952</name>
</gene>
<dbReference type="HOGENOM" id="CLU_2637685_0_0_1"/>
<dbReference type="GeneID" id="19110705"/>
<sequence>MFLTTVTCSVITTTFAISTDSRPATRIGRLWTHITPNPVSSNCSKCLKVRNCFAQEPVLVYGKATAGFKTRRLSAGY</sequence>